<feature type="transmembrane region" description="Helical" evidence="1">
    <location>
        <begin position="623"/>
        <end position="649"/>
    </location>
</feature>
<dbReference type="OrthoDB" id="1925304at2759"/>
<evidence type="ECO:0000256" key="1">
    <source>
        <dbReference type="SAM" id="Phobius"/>
    </source>
</evidence>
<dbReference type="Proteomes" id="UP000541444">
    <property type="component" value="Unassembled WGS sequence"/>
</dbReference>
<dbReference type="Gene3D" id="1.25.40.20">
    <property type="entry name" value="Ankyrin repeat-containing domain"/>
    <property type="match status" value="1"/>
</dbReference>
<keyword evidence="1" id="KW-0812">Transmembrane</keyword>
<keyword evidence="1" id="KW-1133">Transmembrane helix</keyword>
<proteinExistence type="predicted"/>
<dbReference type="AlphaFoldDB" id="A0A7J7LA55"/>
<dbReference type="GO" id="GO:0016020">
    <property type="term" value="C:membrane"/>
    <property type="evidence" value="ECO:0007669"/>
    <property type="project" value="TreeGrafter"/>
</dbReference>
<feature type="transmembrane region" description="Helical" evidence="1">
    <location>
        <begin position="580"/>
        <end position="603"/>
    </location>
</feature>
<comment type="caution">
    <text evidence="3">The sequence shown here is derived from an EMBL/GenBank/DDBJ whole genome shotgun (WGS) entry which is preliminary data.</text>
</comment>
<evidence type="ECO:0000313" key="3">
    <source>
        <dbReference type="EMBL" id="KAF6139449.1"/>
    </source>
</evidence>
<evidence type="ECO:0000259" key="2">
    <source>
        <dbReference type="Pfam" id="PF13962"/>
    </source>
</evidence>
<dbReference type="InterPro" id="IPR026961">
    <property type="entry name" value="PGG_dom"/>
</dbReference>
<protein>
    <recommendedName>
        <fullName evidence="2">PGG domain-containing protein</fullName>
    </recommendedName>
</protein>
<reference evidence="3 4" key="1">
    <citation type="journal article" date="2020" name="IScience">
        <title>Genome Sequencing of the Endangered Kingdonia uniflora (Circaeasteraceae, Ranunculales) Reveals Potential Mechanisms of Evolutionary Specialization.</title>
        <authorList>
            <person name="Sun Y."/>
            <person name="Deng T."/>
            <person name="Zhang A."/>
            <person name="Moore M.J."/>
            <person name="Landis J.B."/>
            <person name="Lin N."/>
            <person name="Zhang H."/>
            <person name="Zhang X."/>
            <person name="Huang J."/>
            <person name="Zhang X."/>
            <person name="Sun H."/>
            <person name="Wang H."/>
        </authorList>
    </citation>
    <scope>NUCLEOTIDE SEQUENCE [LARGE SCALE GENOMIC DNA]</scope>
    <source>
        <strain evidence="3">TB1705</strain>
        <tissue evidence="3">Leaf</tissue>
    </source>
</reference>
<dbReference type="Pfam" id="PF13962">
    <property type="entry name" value="PGG"/>
    <property type="match status" value="2"/>
</dbReference>
<dbReference type="PANTHER" id="PTHR24177">
    <property type="entry name" value="CASKIN"/>
    <property type="match status" value="1"/>
</dbReference>
<keyword evidence="4" id="KW-1185">Reference proteome</keyword>
<accession>A0A7J7LA55</accession>
<gene>
    <name evidence="3" type="ORF">GIB67_026291</name>
</gene>
<keyword evidence="1" id="KW-0472">Membrane</keyword>
<dbReference type="PANTHER" id="PTHR24177:SF292">
    <property type="entry name" value="ANKYRIN REPEAT FAMILY PROTEIN-RELATED"/>
    <property type="match status" value="1"/>
</dbReference>
<feature type="transmembrane region" description="Helical" evidence="1">
    <location>
        <begin position="655"/>
        <end position="684"/>
    </location>
</feature>
<dbReference type="SUPFAM" id="SSF48403">
    <property type="entry name" value="Ankyrin repeat"/>
    <property type="match status" value="1"/>
</dbReference>
<dbReference type="EMBL" id="JACGCM010002493">
    <property type="protein sequence ID" value="KAF6139449.1"/>
    <property type="molecule type" value="Genomic_DNA"/>
</dbReference>
<evidence type="ECO:0000313" key="4">
    <source>
        <dbReference type="Proteomes" id="UP000541444"/>
    </source>
</evidence>
<feature type="transmembrane region" description="Helical" evidence="1">
    <location>
        <begin position="39"/>
        <end position="58"/>
    </location>
</feature>
<name>A0A7J7LA55_9MAGN</name>
<feature type="transmembrane region" description="Helical" evidence="1">
    <location>
        <begin position="543"/>
        <end position="560"/>
    </location>
</feature>
<sequence>MHPEVQEHKNLEKKPSKLLFTEEHKELVKESEAWMKDTSTSCMVVATLIATIMFTAAFTVPGGNNSDQGIPIFLQASSFMVFAVSDAIEEKNQKDISWYHPLYKAALKADWESARRFFDLDPDAVTAKITSTSRTALQVAIGAGHSTGFVENLVELMPLEALSLKDSDDCNALCYTGITGNTKAAEILVRKNLDLAQMQDNWRKVPVLDGAQYGHRDTVMYLLSVTNDSLFTGMIGIWILNHLIVVGLYDIALHLVQKYPGLATYMGEKEIDCNGKGEKKSYLDYTPLYALAGTPSAFASGAHMTFWQKLIYAYHSVYEPLGIVFNKVSSNFLFAAPFIKRIRDTKLMHMQTLQLVKHICTEFSSLNHSEVMGSWELDILEAARCGVYEIVRECILSRPDTLWIHREDGRNVLQLAILHRQVNVYNLIYQMSSYKHFATTRKDKSGNNILHLAGKLAPLSQFNLVTGAALQMQRELQWFKNERERKIKEQIEDIREQEVEKIVQPSYRESKNSKGKSPKMVFTEEHKDLLSEGGVWMKDTSSSCMVVATLIATVMFAAAFTAPGGNNSNQGIPIFLENKFFLIFAISDAISLFSSTTSALMFLSILTSRYAEEDFQYALPKRLIIGLTTLFISIASMMIAFSATLSIIFSERVPGVAITLSLLSCVPVGLFALLQFPLLLELFLSTYGPSIFHKQNQDIIH</sequence>
<organism evidence="3 4">
    <name type="scientific">Kingdonia uniflora</name>
    <dbReference type="NCBI Taxonomy" id="39325"/>
    <lineage>
        <taxon>Eukaryota</taxon>
        <taxon>Viridiplantae</taxon>
        <taxon>Streptophyta</taxon>
        <taxon>Embryophyta</taxon>
        <taxon>Tracheophyta</taxon>
        <taxon>Spermatophyta</taxon>
        <taxon>Magnoliopsida</taxon>
        <taxon>Ranunculales</taxon>
        <taxon>Circaeasteraceae</taxon>
        <taxon>Kingdonia</taxon>
    </lineage>
</organism>
<feature type="domain" description="PGG" evidence="2">
    <location>
        <begin position="536"/>
        <end position="647"/>
    </location>
</feature>
<feature type="domain" description="PGG" evidence="2">
    <location>
        <begin position="33"/>
        <end position="88"/>
    </location>
</feature>
<dbReference type="InterPro" id="IPR036770">
    <property type="entry name" value="Ankyrin_rpt-contain_sf"/>
</dbReference>